<sequence length="373" mass="41780">MTPVVWRELRLIPTVSPCSVSGLAHNARLLFNQSRSSPLMISRTLLCLALSAATSPLLADTVWLKNGDRLSGTIKFFEGKKLLLETDYGGAIALDWKKIATLESDQELLIKEGKMTGERAKALLAAEQGKVTLANGEGPRTIELASIERIMKPKPLVEDLTWKGNIDAALDYKRAETDTDDYDIDLKTQARHGLWRHNAEAGYDREYQDGVVATDNWGAEYALDRFLDEHWFWQGRLEYKRDQVEDLARQRTLGTGPGYQFWDNELGAFSVAGLLNRTDYLYANGEKDNFYAVSAKWDYNRYLVGKSVELFSNGEVGKPLANVADYTLDAAVGLRYKVTDWASLNMKAEKDLVSGSEGELDETHYSLGFGVGW</sequence>
<protein>
    <recommendedName>
        <fullName evidence="3">Peptide chain release factor RF-3</fullName>
    </recommendedName>
</protein>
<keyword evidence="2" id="KW-1185">Reference proteome</keyword>
<proteinExistence type="predicted"/>
<evidence type="ECO:0008006" key="3">
    <source>
        <dbReference type="Google" id="ProtNLM"/>
    </source>
</evidence>
<evidence type="ECO:0000313" key="2">
    <source>
        <dbReference type="Proteomes" id="UP000198784"/>
    </source>
</evidence>
<dbReference type="InterPro" id="IPR007433">
    <property type="entry name" value="DUF481"/>
</dbReference>
<name>A0A1I5MAD3_9PSED</name>
<reference evidence="2" key="1">
    <citation type="submission" date="2016-10" db="EMBL/GenBank/DDBJ databases">
        <authorList>
            <person name="Varghese N."/>
            <person name="Submissions S."/>
        </authorList>
    </citation>
    <scope>NUCLEOTIDE SEQUENCE [LARGE SCALE GENOMIC DNA]</scope>
    <source>
        <strain evidence="2">DSM 17834</strain>
    </source>
</reference>
<dbReference type="Proteomes" id="UP000198784">
    <property type="component" value="Unassembled WGS sequence"/>
</dbReference>
<evidence type="ECO:0000313" key="1">
    <source>
        <dbReference type="EMBL" id="SFP05926.1"/>
    </source>
</evidence>
<dbReference type="Pfam" id="PF04338">
    <property type="entry name" value="DUF481"/>
    <property type="match status" value="1"/>
</dbReference>
<dbReference type="EMBL" id="FOWX01000004">
    <property type="protein sequence ID" value="SFP05926.1"/>
    <property type="molecule type" value="Genomic_DNA"/>
</dbReference>
<gene>
    <name evidence="1" type="ORF">SAMN05216190_104146</name>
</gene>
<dbReference type="AlphaFoldDB" id="A0A1I5MAD3"/>
<organism evidence="1 2">
    <name type="scientific">Pseudomonas borbori</name>
    <dbReference type="NCBI Taxonomy" id="289003"/>
    <lineage>
        <taxon>Bacteria</taxon>
        <taxon>Pseudomonadati</taxon>
        <taxon>Pseudomonadota</taxon>
        <taxon>Gammaproteobacteria</taxon>
        <taxon>Pseudomonadales</taxon>
        <taxon>Pseudomonadaceae</taxon>
        <taxon>Pseudomonas</taxon>
    </lineage>
</organism>
<dbReference type="STRING" id="289003.SAMN05216190_104146"/>
<accession>A0A1I5MAD3</accession>